<organism evidence="8 9">
    <name type="scientific">Cercophora newfieldiana</name>
    <dbReference type="NCBI Taxonomy" id="92897"/>
    <lineage>
        <taxon>Eukaryota</taxon>
        <taxon>Fungi</taxon>
        <taxon>Dikarya</taxon>
        <taxon>Ascomycota</taxon>
        <taxon>Pezizomycotina</taxon>
        <taxon>Sordariomycetes</taxon>
        <taxon>Sordariomycetidae</taxon>
        <taxon>Sordariales</taxon>
        <taxon>Lasiosphaeriaceae</taxon>
        <taxon>Cercophora</taxon>
    </lineage>
</organism>
<dbReference type="GO" id="GO:0000030">
    <property type="term" value="F:mannosyltransferase activity"/>
    <property type="evidence" value="ECO:0007669"/>
    <property type="project" value="TreeGrafter"/>
</dbReference>
<evidence type="ECO:0000256" key="2">
    <source>
        <dbReference type="ARBA" id="ARBA00009003"/>
    </source>
</evidence>
<comment type="similarity">
    <text evidence="2">Belongs to the glycosyltransferase 32 family.</text>
</comment>
<evidence type="ECO:0000256" key="3">
    <source>
        <dbReference type="ARBA" id="ARBA00022679"/>
    </source>
</evidence>
<keyword evidence="5 7" id="KW-1133">Transmembrane helix</keyword>
<evidence type="ECO:0000256" key="6">
    <source>
        <dbReference type="ARBA" id="ARBA00023136"/>
    </source>
</evidence>
<evidence type="ECO:0000256" key="1">
    <source>
        <dbReference type="ARBA" id="ARBA00004370"/>
    </source>
</evidence>
<dbReference type="Proteomes" id="UP001174936">
    <property type="component" value="Unassembled WGS sequence"/>
</dbReference>
<feature type="transmembrane region" description="Helical" evidence="7">
    <location>
        <begin position="292"/>
        <end position="309"/>
    </location>
</feature>
<evidence type="ECO:0000256" key="7">
    <source>
        <dbReference type="SAM" id="Phobius"/>
    </source>
</evidence>
<dbReference type="PANTHER" id="PTHR32385">
    <property type="entry name" value="MANNOSYL PHOSPHORYLINOSITOL CERAMIDE SYNTHASE"/>
    <property type="match status" value="1"/>
</dbReference>
<dbReference type="InterPro" id="IPR051706">
    <property type="entry name" value="Glycosyltransferase_domain"/>
</dbReference>
<keyword evidence="4 7" id="KW-0812">Transmembrane</keyword>
<dbReference type="Pfam" id="PF04488">
    <property type="entry name" value="Gly_transf_sug"/>
    <property type="match status" value="1"/>
</dbReference>
<name>A0AA39Y5R5_9PEZI</name>
<dbReference type="AlphaFoldDB" id="A0AA39Y5R5"/>
<comment type="subcellular location">
    <subcellularLocation>
        <location evidence="1">Membrane</location>
    </subcellularLocation>
</comment>
<dbReference type="Gene3D" id="3.90.550.20">
    <property type="match status" value="1"/>
</dbReference>
<evidence type="ECO:0000256" key="5">
    <source>
        <dbReference type="ARBA" id="ARBA00022989"/>
    </source>
</evidence>
<gene>
    <name evidence="8" type="ORF">B0T16DRAFT_390006</name>
</gene>
<dbReference type="InterPro" id="IPR007577">
    <property type="entry name" value="GlycoTrfase_DXD_sugar-bd_CS"/>
</dbReference>
<evidence type="ECO:0000313" key="8">
    <source>
        <dbReference type="EMBL" id="KAK0645387.1"/>
    </source>
</evidence>
<keyword evidence="9" id="KW-1185">Reference proteome</keyword>
<accession>A0AA39Y5R5</accession>
<dbReference type="EMBL" id="JAULSV010000004">
    <property type="protein sequence ID" value="KAK0645387.1"/>
    <property type="molecule type" value="Genomic_DNA"/>
</dbReference>
<sequence length="328" mass="38079">MRLRSVTALLLVLSGVLLVGVVVPGILRFVHMFGAHAGPALTQEEIEAAYNSTLGEKTRPQRIPKIIHQIFHNWKDPGSDTIPDDWDEVRATCKKHNPDFEHRLWTETASRDFLSEHYPWFLNTYDGYKFPVQRIDSLRYFLMLKFGGIYMDLDNGCSRDLTPLLYYPSFLTDGGKGTLSNNIIGTRPNHPFWKLVTDSLIPWSYYYILPYFTIHYASGQWFLTAIWAKYFARMPADADEDDNIYRVMMDMGEGGARWVFFTQGRGGSWDNWDNHFFSYIGNVMVPWIVRNVLWFPIVGALVFGGLFWLRRRRRTSKKGYKVVEGNMA</sequence>
<dbReference type="GO" id="GO:0016020">
    <property type="term" value="C:membrane"/>
    <property type="evidence" value="ECO:0007669"/>
    <property type="project" value="UniProtKB-SubCell"/>
</dbReference>
<dbReference type="SUPFAM" id="SSF53448">
    <property type="entry name" value="Nucleotide-diphospho-sugar transferases"/>
    <property type="match status" value="1"/>
</dbReference>
<keyword evidence="6 7" id="KW-0472">Membrane</keyword>
<comment type="caution">
    <text evidence="8">The sequence shown here is derived from an EMBL/GenBank/DDBJ whole genome shotgun (WGS) entry which is preliminary data.</text>
</comment>
<protein>
    <submittedName>
        <fullName evidence="8">Nucleotide-diphospho-sugar transferase</fullName>
    </submittedName>
</protein>
<proteinExistence type="inferred from homology"/>
<evidence type="ECO:0000313" key="9">
    <source>
        <dbReference type="Proteomes" id="UP001174936"/>
    </source>
</evidence>
<dbReference type="PANTHER" id="PTHR32385:SF20">
    <property type="entry name" value="MANNOSYL PHOSPHORYLINOSITOL CERAMIDE SYNTHASE CSH1-RELATED"/>
    <property type="match status" value="1"/>
</dbReference>
<dbReference type="GO" id="GO:0051999">
    <property type="term" value="P:mannosyl-inositol phosphorylceramide biosynthetic process"/>
    <property type="evidence" value="ECO:0007669"/>
    <property type="project" value="TreeGrafter"/>
</dbReference>
<evidence type="ECO:0000256" key="4">
    <source>
        <dbReference type="ARBA" id="ARBA00022692"/>
    </source>
</evidence>
<keyword evidence="3 8" id="KW-0808">Transferase</keyword>
<reference evidence="8" key="1">
    <citation type="submission" date="2023-06" db="EMBL/GenBank/DDBJ databases">
        <title>Genome-scale phylogeny and comparative genomics of the fungal order Sordariales.</title>
        <authorList>
            <consortium name="Lawrence Berkeley National Laboratory"/>
            <person name="Hensen N."/>
            <person name="Bonometti L."/>
            <person name="Westerberg I."/>
            <person name="Brannstrom I.O."/>
            <person name="Guillou S."/>
            <person name="Cros-Aarteil S."/>
            <person name="Calhoun S."/>
            <person name="Haridas S."/>
            <person name="Kuo A."/>
            <person name="Mondo S."/>
            <person name="Pangilinan J."/>
            <person name="Riley R."/>
            <person name="Labutti K."/>
            <person name="Andreopoulos B."/>
            <person name="Lipzen A."/>
            <person name="Chen C."/>
            <person name="Yanf M."/>
            <person name="Daum C."/>
            <person name="Ng V."/>
            <person name="Clum A."/>
            <person name="Steindorff A."/>
            <person name="Ohm R."/>
            <person name="Martin F."/>
            <person name="Silar P."/>
            <person name="Natvig D."/>
            <person name="Lalanne C."/>
            <person name="Gautier V."/>
            <person name="Ament-Velasquez S.L."/>
            <person name="Kruys A."/>
            <person name="Hutchinson M.I."/>
            <person name="Powell A.J."/>
            <person name="Barry K."/>
            <person name="Miller A.N."/>
            <person name="Grigoriev I.V."/>
            <person name="Debuchy R."/>
            <person name="Gladieux P."/>
            <person name="Thoren M.H."/>
            <person name="Johannesson H."/>
        </authorList>
    </citation>
    <scope>NUCLEOTIDE SEQUENCE</scope>
    <source>
        <strain evidence="8">SMH2532-1</strain>
    </source>
</reference>
<dbReference type="InterPro" id="IPR029044">
    <property type="entry name" value="Nucleotide-diphossugar_trans"/>
</dbReference>